<evidence type="ECO:0000256" key="5">
    <source>
        <dbReference type="ARBA" id="ARBA00023040"/>
    </source>
</evidence>
<feature type="transmembrane region" description="Helical" evidence="11">
    <location>
        <begin position="196"/>
        <end position="219"/>
    </location>
</feature>
<keyword evidence="7" id="KW-1015">Disulfide bond</keyword>
<accession>A0A7I8W0X5</accession>
<comment type="subcellular location">
    <subcellularLocation>
        <location evidence="1">Cell membrane</location>
        <topology evidence="1">Multi-pass membrane protein</topology>
    </subcellularLocation>
</comment>
<dbReference type="PANTHER" id="PTHR45695:SF23">
    <property type="entry name" value="GALANIN-LIKE G-PROTEIN COUPLED RECEPTOR NPR-9"/>
    <property type="match status" value="1"/>
</dbReference>
<keyword evidence="4 11" id="KW-1133">Transmembrane helix</keyword>
<dbReference type="GO" id="GO:0005886">
    <property type="term" value="C:plasma membrane"/>
    <property type="evidence" value="ECO:0007669"/>
    <property type="project" value="UniProtKB-SubCell"/>
</dbReference>
<evidence type="ECO:0000256" key="10">
    <source>
        <dbReference type="ARBA" id="ARBA00023224"/>
    </source>
</evidence>
<feature type="transmembrane region" description="Helical" evidence="11">
    <location>
        <begin position="283"/>
        <end position="306"/>
    </location>
</feature>
<keyword evidence="3 11" id="KW-0812">Transmembrane</keyword>
<dbReference type="InterPro" id="IPR000276">
    <property type="entry name" value="GPCR_Rhodpsn"/>
</dbReference>
<dbReference type="InterPro" id="IPR017452">
    <property type="entry name" value="GPCR_Rhodpsn_7TM"/>
</dbReference>
<evidence type="ECO:0000256" key="6">
    <source>
        <dbReference type="ARBA" id="ARBA00023136"/>
    </source>
</evidence>
<sequence length="340" mass="38767">MRNDLVDATADDFSSIQTNSTKAQPFKIAWPVLVVFSFFLLFGIIGNLLVIYVICSRQRLRNVTNFLLLNLAAADVLFLVIGGGFAMINYLFYEWPLGGIVCRLTHFLMFMTCYVSVYTLVAVTAVRYSIVVNGLQFMCVRTRCQGAFLIASLWIIFLVAKIPVLLIHDIKKQEATGRIECVIIGAKQGRHFFTTFFVFGYALPLSVIASLNVLIVRYLREKKRNLSNHSHVSPIQDRTRHVTKTVLIVVIVFAVVWLPLHLHLLITYSYGNGTLPNVKYYKIMVVVFHCFCFFSPVFNPIIYNFCSEEFRLTFKEVVFCIKSANIDNHPQDHNSPPVNV</sequence>
<proteinExistence type="predicted"/>
<evidence type="ECO:0000256" key="7">
    <source>
        <dbReference type="ARBA" id="ARBA00023157"/>
    </source>
</evidence>
<keyword evidence="9" id="KW-0325">Glycoprotein</keyword>
<dbReference type="PRINTS" id="PR00237">
    <property type="entry name" value="GPCRRHODOPSN"/>
</dbReference>
<evidence type="ECO:0000256" key="1">
    <source>
        <dbReference type="ARBA" id="ARBA00004651"/>
    </source>
</evidence>
<evidence type="ECO:0000313" key="13">
    <source>
        <dbReference type="EMBL" id="CAD5121319.1"/>
    </source>
</evidence>
<dbReference type="OrthoDB" id="10037617at2759"/>
<feature type="transmembrane region" description="Helical" evidence="11">
    <location>
        <begin position="67"/>
        <end position="92"/>
    </location>
</feature>
<dbReference type="Proteomes" id="UP000549394">
    <property type="component" value="Unassembled WGS sequence"/>
</dbReference>
<evidence type="ECO:0000256" key="4">
    <source>
        <dbReference type="ARBA" id="ARBA00022989"/>
    </source>
</evidence>
<evidence type="ECO:0000256" key="2">
    <source>
        <dbReference type="ARBA" id="ARBA00022475"/>
    </source>
</evidence>
<dbReference type="PROSITE" id="PS50262">
    <property type="entry name" value="G_PROTEIN_RECEP_F1_2"/>
    <property type="match status" value="1"/>
</dbReference>
<feature type="transmembrane region" description="Helical" evidence="11">
    <location>
        <begin position="104"/>
        <end position="126"/>
    </location>
</feature>
<comment type="caution">
    <text evidence="13">The sequence shown here is derived from an EMBL/GenBank/DDBJ whole genome shotgun (WGS) entry which is preliminary data.</text>
</comment>
<evidence type="ECO:0000256" key="3">
    <source>
        <dbReference type="ARBA" id="ARBA00022692"/>
    </source>
</evidence>
<keyword evidence="8" id="KW-0675">Receptor</keyword>
<evidence type="ECO:0000256" key="11">
    <source>
        <dbReference type="SAM" id="Phobius"/>
    </source>
</evidence>
<dbReference type="SUPFAM" id="SSF81321">
    <property type="entry name" value="Family A G protein-coupled receptor-like"/>
    <property type="match status" value="1"/>
</dbReference>
<dbReference type="AlphaFoldDB" id="A0A7I8W0X5"/>
<evidence type="ECO:0000256" key="9">
    <source>
        <dbReference type="ARBA" id="ARBA00023180"/>
    </source>
</evidence>
<gene>
    <name evidence="13" type="ORF">DGYR_LOCUS9286</name>
</gene>
<dbReference type="EMBL" id="CAJFCJ010000014">
    <property type="protein sequence ID" value="CAD5121319.1"/>
    <property type="molecule type" value="Genomic_DNA"/>
</dbReference>
<keyword evidence="6 11" id="KW-0472">Membrane</keyword>
<keyword evidence="2" id="KW-1003">Cell membrane</keyword>
<dbReference type="PANTHER" id="PTHR45695">
    <property type="entry name" value="LEUCOKININ RECEPTOR-RELATED"/>
    <property type="match status" value="1"/>
</dbReference>
<dbReference type="GO" id="GO:0004930">
    <property type="term" value="F:G protein-coupled receptor activity"/>
    <property type="evidence" value="ECO:0007669"/>
    <property type="project" value="UniProtKB-KW"/>
</dbReference>
<evidence type="ECO:0000256" key="8">
    <source>
        <dbReference type="ARBA" id="ARBA00023170"/>
    </source>
</evidence>
<reference evidence="13 14" key="1">
    <citation type="submission" date="2020-08" db="EMBL/GenBank/DDBJ databases">
        <authorList>
            <person name="Hejnol A."/>
        </authorList>
    </citation>
    <scope>NUCLEOTIDE SEQUENCE [LARGE SCALE GENOMIC DNA]</scope>
</reference>
<feature type="transmembrane region" description="Helical" evidence="11">
    <location>
        <begin position="28"/>
        <end position="55"/>
    </location>
</feature>
<keyword evidence="10" id="KW-0807">Transducer</keyword>
<protein>
    <recommendedName>
        <fullName evidence="12">G-protein coupled receptors family 1 profile domain-containing protein</fullName>
    </recommendedName>
</protein>
<organism evidence="13 14">
    <name type="scientific">Dimorphilus gyrociliatus</name>
    <dbReference type="NCBI Taxonomy" id="2664684"/>
    <lineage>
        <taxon>Eukaryota</taxon>
        <taxon>Metazoa</taxon>
        <taxon>Spiralia</taxon>
        <taxon>Lophotrochozoa</taxon>
        <taxon>Annelida</taxon>
        <taxon>Polychaeta</taxon>
        <taxon>Polychaeta incertae sedis</taxon>
        <taxon>Dinophilidae</taxon>
        <taxon>Dimorphilus</taxon>
    </lineage>
</organism>
<evidence type="ECO:0000313" key="14">
    <source>
        <dbReference type="Proteomes" id="UP000549394"/>
    </source>
</evidence>
<keyword evidence="14" id="KW-1185">Reference proteome</keyword>
<keyword evidence="5" id="KW-0297">G-protein coupled receptor</keyword>
<name>A0A7I8W0X5_9ANNE</name>
<dbReference type="SMART" id="SM01381">
    <property type="entry name" value="7TM_GPCR_Srsx"/>
    <property type="match status" value="1"/>
</dbReference>
<evidence type="ECO:0000259" key="12">
    <source>
        <dbReference type="PROSITE" id="PS50262"/>
    </source>
</evidence>
<dbReference type="Gene3D" id="1.20.1070.10">
    <property type="entry name" value="Rhodopsin 7-helix transmembrane proteins"/>
    <property type="match status" value="1"/>
</dbReference>
<feature type="domain" description="G-protein coupled receptors family 1 profile" evidence="12">
    <location>
        <begin position="46"/>
        <end position="303"/>
    </location>
</feature>
<dbReference type="Pfam" id="PF00001">
    <property type="entry name" value="7tm_1"/>
    <property type="match status" value="1"/>
</dbReference>
<feature type="transmembrane region" description="Helical" evidence="11">
    <location>
        <begin position="246"/>
        <end position="271"/>
    </location>
</feature>
<feature type="transmembrane region" description="Helical" evidence="11">
    <location>
        <begin position="147"/>
        <end position="167"/>
    </location>
</feature>